<reference evidence="1 2" key="1">
    <citation type="submission" date="2018-07" db="EMBL/GenBank/DDBJ databases">
        <title>A high quality draft genome assembly of the barn swallow (H. rustica rustica).</title>
        <authorList>
            <person name="Formenti G."/>
            <person name="Chiara M."/>
            <person name="Poveda L."/>
            <person name="Francoijs K.-J."/>
            <person name="Bonisoli-Alquati A."/>
            <person name="Canova L."/>
            <person name="Gianfranceschi L."/>
            <person name="Horner D.S."/>
            <person name="Saino N."/>
        </authorList>
    </citation>
    <scope>NUCLEOTIDE SEQUENCE [LARGE SCALE GENOMIC DNA]</scope>
    <source>
        <strain evidence="1">Chelidonia</strain>
        <tissue evidence="1">Blood</tissue>
    </source>
</reference>
<name>A0A3M0KHD9_HIRRU</name>
<organism evidence="1 2">
    <name type="scientific">Hirundo rustica rustica</name>
    <dbReference type="NCBI Taxonomy" id="333673"/>
    <lineage>
        <taxon>Eukaryota</taxon>
        <taxon>Metazoa</taxon>
        <taxon>Chordata</taxon>
        <taxon>Craniata</taxon>
        <taxon>Vertebrata</taxon>
        <taxon>Euteleostomi</taxon>
        <taxon>Archelosauria</taxon>
        <taxon>Archosauria</taxon>
        <taxon>Dinosauria</taxon>
        <taxon>Saurischia</taxon>
        <taxon>Theropoda</taxon>
        <taxon>Coelurosauria</taxon>
        <taxon>Aves</taxon>
        <taxon>Neognathae</taxon>
        <taxon>Neoaves</taxon>
        <taxon>Telluraves</taxon>
        <taxon>Australaves</taxon>
        <taxon>Passeriformes</taxon>
        <taxon>Sylvioidea</taxon>
        <taxon>Hirundinidae</taxon>
        <taxon>Hirundo</taxon>
    </lineage>
</organism>
<protein>
    <submittedName>
        <fullName evidence="1">Uncharacterized protein</fullName>
    </submittedName>
</protein>
<sequence length="169" mass="19471">MDFWSPSIHVENLVISANFEATVSLTLLEAFQNCVNETMIHDRSLLIVRVFYETYLWYEVVTTIYVQVIIIQKRVLCLGKTYRQQPKIDDEIISTISNVTLGIVHTLMIQTGETLTPILEGILVLVCPQNPWDYQSQTYVECENFEIAERPYYQLKTGPFSGHFRGGSE</sequence>
<proteinExistence type="predicted"/>
<dbReference type="Proteomes" id="UP000269221">
    <property type="component" value="Unassembled WGS sequence"/>
</dbReference>
<keyword evidence="2" id="KW-1185">Reference proteome</keyword>
<evidence type="ECO:0000313" key="2">
    <source>
        <dbReference type="Proteomes" id="UP000269221"/>
    </source>
</evidence>
<dbReference type="EMBL" id="QRBI01000106">
    <property type="protein sequence ID" value="RMC12495.1"/>
    <property type="molecule type" value="Genomic_DNA"/>
</dbReference>
<gene>
    <name evidence="1" type="ORF">DUI87_10013</name>
</gene>
<dbReference type="AlphaFoldDB" id="A0A3M0KHD9"/>
<evidence type="ECO:0000313" key="1">
    <source>
        <dbReference type="EMBL" id="RMC12495.1"/>
    </source>
</evidence>
<accession>A0A3M0KHD9</accession>
<comment type="caution">
    <text evidence="1">The sequence shown here is derived from an EMBL/GenBank/DDBJ whole genome shotgun (WGS) entry which is preliminary data.</text>
</comment>